<gene>
    <name evidence="1" type="ORF">GS399_17020</name>
</gene>
<comment type="caution">
    <text evidence="1">The sequence shown here is derived from an EMBL/GenBank/DDBJ whole genome shotgun (WGS) entry which is preliminary data.</text>
</comment>
<sequence length="294" mass="33071">MKILNCNEAKQIPINEYLSQMGINPVYSKGTDLWYLSPLRDEKHPSFKVSTKLNAWYDHGTGEGGSIIDLGIRLHNCSVSELLQKLTSGNAGLSFYRPHTDIGQNKPAESKIIIKEVGPIHSLALTGYLCEREISLQTANRYCKQIGFSMANKNYYAIGFLNRSGGYELRNRWFKGSSSPKDVTFLDNDSQSVCLFEGFVDFLSLLELKEHRQPQANFLVLNSVSLLQRSVDLLKNHQNVFLYLNNDQAGVNAAAKLKESGINGISKGEFYKEFNDINEYLKATLTSQSRRLGL</sequence>
<dbReference type="RefSeq" id="WP_160845855.1">
    <property type="nucleotide sequence ID" value="NZ_WVHT01000009.1"/>
</dbReference>
<evidence type="ECO:0008006" key="3">
    <source>
        <dbReference type="Google" id="ProtNLM"/>
    </source>
</evidence>
<dbReference type="AlphaFoldDB" id="A0A7K1YF48"/>
<name>A0A7K1YF48_9SPHI</name>
<keyword evidence="2" id="KW-1185">Reference proteome</keyword>
<organism evidence="1 2">
    <name type="scientific">Hufsiella arboris</name>
    <dbReference type="NCBI Taxonomy" id="2695275"/>
    <lineage>
        <taxon>Bacteria</taxon>
        <taxon>Pseudomonadati</taxon>
        <taxon>Bacteroidota</taxon>
        <taxon>Sphingobacteriia</taxon>
        <taxon>Sphingobacteriales</taxon>
        <taxon>Sphingobacteriaceae</taxon>
        <taxon>Hufsiella</taxon>
    </lineage>
</organism>
<dbReference type="Gene3D" id="3.40.1360.10">
    <property type="match status" value="1"/>
</dbReference>
<dbReference type="InterPro" id="IPR036977">
    <property type="entry name" value="DNA_primase_Znf_CHC2"/>
</dbReference>
<proteinExistence type="predicted"/>
<dbReference type="GO" id="GO:0003677">
    <property type="term" value="F:DNA binding"/>
    <property type="evidence" value="ECO:0007669"/>
    <property type="project" value="InterPro"/>
</dbReference>
<dbReference type="SUPFAM" id="SSF56731">
    <property type="entry name" value="DNA primase core"/>
    <property type="match status" value="1"/>
</dbReference>
<dbReference type="EMBL" id="WVHT01000009">
    <property type="protein sequence ID" value="MXV52678.1"/>
    <property type="molecule type" value="Genomic_DNA"/>
</dbReference>
<dbReference type="Proteomes" id="UP000466586">
    <property type="component" value="Unassembled WGS sequence"/>
</dbReference>
<dbReference type="GO" id="GO:0006260">
    <property type="term" value="P:DNA replication"/>
    <property type="evidence" value="ECO:0007669"/>
    <property type="project" value="InterPro"/>
</dbReference>
<accession>A0A7K1YF48</accession>
<protein>
    <recommendedName>
        <fullName evidence="3">DNA primase</fullName>
    </recommendedName>
</protein>
<dbReference type="Gene3D" id="3.90.580.10">
    <property type="entry name" value="Zinc finger, CHC2-type domain"/>
    <property type="match status" value="1"/>
</dbReference>
<reference evidence="1 2" key="1">
    <citation type="submission" date="2019-11" db="EMBL/GenBank/DDBJ databases">
        <title>Pedobacter sp. HMF7647 Genome sequencing and assembly.</title>
        <authorList>
            <person name="Kang H."/>
            <person name="Kim H."/>
            <person name="Joh K."/>
        </authorList>
    </citation>
    <scope>NUCLEOTIDE SEQUENCE [LARGE SCALE GENOMIC DNA]</scope>
    <source>
        <strain evidence="1 2">HMF7647</strain>
    </source>
</reference>
<dbReference type="SUPFAM" id="SSF57783">
    <property type="entry name" value="Zinc beta-ribbon"/>
    <property type="match status" value="1"/>
</dbReference>
<dbReference type="Pfam" id="PF13155">
    <property type="entry name" value="Toprim_2"/>
    <property type="match status" value="1"/>
</dbReference>
<dbReference type="GO" id="GO:0008270">
    <property type="term" value="F:zinc ion binding"/>
    <property type="evidence" value="ECO:0007669"/>
    <property type="project" value="InterPro"/>
</dbReference>
<evidence type="ECO:0000313" key="1">
    <source>
        <dbReference type="EMBL" id="MXV52678.1"/>
    </source>
</evidence>
<evidence type="ECO:0000313" key="2">
    <source>
        <dbReference type="Proteomes" id="UP000466586"/>
    </source>
</evidence>